<evidence type="ECO:0000313" key="2">
    <source>
        <dbReference type="EMBL" id="SFD61545.1"/>
    </source>
</evidence>
<keyword evidence="3" id="KW-1185">Reference proteome</keyword>
<dbReference type="InterPro" id="IPR043004">
    <property type="entry name" value="MvaI_BcnI_cat"/>
</dbReference>
<reference evidence="2 3" key="1">
    <citation type="submission" date="2016-10" db="EMBL/GenBank/DDBJ databases">
        <authorList>
            <person name="de Groot N.N."/>
        </authorList>
    </citation>
    <scope>NUCLEOTIDE SEQUENCE [LARGE SCALE GENOMIC DNA]</scope>
    <source>
        <strain evidence="2 3">DSM 6059</strain>
    </source>
</reference>
<dbReference type="InterPro" id="IPR029127">
    <property type="entry name" value="MvaI_BcnI"/>
</dbReference>
<feature type="domain" description="MvaI/BcnI restriction endonuclease" evidence="1">
    <location>
        <begin position="209"/>
        <end position="460"/>
    </location>
</feature>
<proteinExistence type="predicted"/>
<evidence type="ECO:0000259" key="1">
    <source>
        <dbReference type="Pfam" id="PF15515"/>
    </source>
</evidence>
<keyword evidence="2" id="KW-0378">Hydrolase</keyword>
<accession>A0A1I1TT44</accession>
<dbReference type="OrthoDB" id="9204522at2"/>
<keyword evidence="2" id="KW-0540">Nuclease</keyword>
<dbReference type="EMBL" id="FOLO01000074">
    <property type="protein sequence ID" value="SFD61545.1"/>
    <property type="molecule type" value="Genomic_DNA"/>
</dbReference>
<dbReference type="Gene3D" id="3.40.210.20">
    <property type="entry name" value="MvaI/BcnI restriction endonuclease, catalytic domain"/>
    <property type="match status" value="1"/>
</dbReference>
<dbReference type="AlphaFoldDB" id="A0A1I1TT44"/>
<organism evidence="2 3">
    <name type="scientific">Pseudoalteromonas denitrificans DSM 6059</name>
    <dbReference type="NCBI Taxonomy" id="1123010"/>
    <lineage>
        <taxon>Bacteria</taxon>
        <taxon>Pseudomonadati</taxon>
        <taxon>Pseudomonadota</taxon>
        <taxon>Gammaproteobacteria</taxon>
        <taxon>Alteromonadales</taxon>
        <taxon>Pseudoalteromonadaceae</taxon>
        <taxon>Pseudoalteromonas</taxon>
    </lineage>
</organism>
<dbReference type="RefSeq" id="WP_091991196.1">
    <property type="nucleotide sequence ID" value="NZ_FOLO01000074.1"/>
</dbReference>
<evidence type="ECO:0000313" key="3">
    <source>
        <dbReference type="Proteomes" id="UP000198862"/>
    </source>
</evidence>
<dbReference type="Proteomes" id="UP000198862">
    <property type="component" value="Unassembled WGS sequence"/>
</dbReference>
<dbReference type="Pfam" id="PF15515">
    <property type="entry name" value="MvaI_BcnI"/>
    <property type="match status" value="1"/>
</dbReference>
<keyword evidence="2" id="KW-0255">Endonuclease</keyword>
<gene>
    <name evidence="2" type="ORF">SAMN02745724_04985</name>
</gene>
<dbReference type="GO" id="GO:0004519">
    <property type="term" value="F:endonuclease activity"/>
    <property type="evidence" value="ECO:0007669"/>
    <property type="project" value="UniProtKB-KW"/>
</dbReference>
<protein>
    <submittedName>
        <fullName evidence="2">MvaI/BcnI restriction endonuclease family protein</fullName>
    </submittedName>
</protein>
<sequence>MKEAIYNSDLAKALNLNDLKKIFADLNFESLFFKRLAPNDNSKNQPYLARHLTDLSFLPVGELVGSTSTSKKRTKHNIKFSAPINFYWLSPKKEVFKAPKAQVIYYPQYPEVRLSGFLKGAAVNISDLMDPYKNGRSEGRVLFLGVRKNDVFAYLASGDSCISNEINSKNLLLQNGMFEQINLNRSILNEVNEQRIRYEPVQSKLYLLKELQRIHKLGWINSKRLNKHGEAIEYTATNGGGYTLEAELGITPNGSQDPDFKGWEVKQYGVAKFDSKASKALTLMTPEPDGGIYKESGVIDFMNQYAYPDKKIENRLNFNGKHIANKVNEKTKLEFVIHGFDSVGQKITDPKGYIGLVDSNGKIAASWSFAKLITHWKNKHNKAVYIPSISRIESNRKQYSYSRIVSLFEGCNINKLLSAFTCSVIYYDPGIKLENIDTDKPKSKRRSQFRVKLNDLNKLYEKNENLDIL</sequence>
<name>A0A1I1TT44_9GAMM</name>